<proteinExistence type="predicted"/>
<accession>A0A6A7ADV5</accession>
<keyword evidence="4" id="KW-1185">Reference proteome</keyword>
<keyword evidence="2" id="KW-1133">Transmembrane helix</keyword>
<feature type="region of interest" description="Disordered" evidence="1">
    <location>
        <begin position="80"/>
        <end position="102"/>
    </location>
</feature>
<feature type="transmembrane region" description="Helical" evidence="2">
    <location>
        <begin position="50"/>
        <end position="69"/>
    </location>
</feature>
<dbReference type="Proteomes" id="UP000799424">
    <property type="component" value="Unassembled WGS sequence"/>
</dbReference>
<evidence type="ECO:0000256" key="2">
    <source>
        <dbReference type="SAM" id="Phobius"/>
    </source>
</evidence>
<name>A0A6A7ADV5_9PLEO</name>
<dbReference type="EMBL" id="MU006218">
    <property type="protein sequence ID" value="KAF2831064.1"/>
    <property type="molecule type" value="Genomic_DNA"/>
</dbReference>
<organism evidence="3 4">
    <name type="scientific">Ophiobolus disseminans</name>
    <dbReference type="NCBI Taxonomy" id="1469910"/>
    <lineage>
        <taxon>Eukaryota</taxon>
        <taxon>Fungi</taxon>
        <taxon>Dikarya</taxon>
        <taxon>Ascomycota</taxon>
        <taxon>Pezizomycotina</taxon>
        <taxon>Dothideomycetes</taxon>
        <taxon>Pleosporomycetidae</taxon>
        <taxon>Pleosporales</taxon>
        <taxon>Pleosporineae</taxon>
        <taxon>Phaeosphaeriaceae</taxon>
        <taxon>Ophiobolus</taxon>
    </lineage>
</organism>
<protein>
    <submittedName>
        <fullName evidence="3">Uncharacterized protein</fullName>
    </submittedName>
</protein>
<evidence type="ECO:0000313" key="3">
    <source>
        <dbReference type="EMBL" id="KAF2831064.1"/>
    </source>
</evidence>
<reference evidence="3" key="1">
    <citation type="journal article" date="2020" name="Stud. Mycol.">
        <title>101 Dothideomycetes genomes: a test case for predicting lifestyles and emergence of pathogens.</title>
        <authorList>
            <person name="Haridas S."/>
            <person name="Albert R."/>
            <person name="Binder M."/>
            <person name="Bloem J."/>
            <person name="Labutti K."/>
            <person name="Salamov A."/>
            <person name="Andreopoulos B."/>
            <person name="Baker S."/>
            <person name="Barry K."/>
            <person name="Bills G."/>
            <person name="Bluhm B."/>
            <person name="Cannon C."/>
            <person name="Castanera R."/>
            <person name="Culley D."/>
            <person name="Daum C."/>
            <person name="Ezra D."/>
            <person name="Gonzalez J."/>
            <person name="Henrissat B."/>
            <person name="Kuo A."/>
            <person name="Liang C."/>
            <person name="Lipzen A."/>
            <person name="Lutzoni F."/>
            <person name="Magnuson J."/>
            <person name="Mondo S."/>
            <person name="Nolan M."/>
            <person name="Ohm R."/>
            <person name="Pangilinan J."/>
            <person name="Park H.-J."/>
            <person name="Ramirez L."/>
            <person name="Alfaro M."/>
            <person name="Sun H."/>
            <person name="Tritt A."/>
            <person name="Yoshinaga Y."/>
            <person name="Zwiers L.-H."/>
            <person name="Turgeon B."/>
            <person name="Goodwin S."/>
            <person name="Spatafora J."/>
            <person name="Crous P."/>
            <person name="Grigoriev I."/>
        </authorList>
    </citation>
    <scope>NUCLEOTIDE SEQUENCE</scope>
    <source>
        <strain evidence="3">CBS 113818</strain>
    </source>
</reference>
<feature type="region of interest" description="Disordered" evidence="1">
    <location>
        <begin position="119"/>
        <end position="159"/>
    </location>
</feature>
<sequence length="192" mass="21406">MMVLHSNDRYEGILDLALMRQYTHLHLQKRNEPTSSPTKSTRPQSRGMRYFLAAFAPIYLGSYLGFQILSQEVSTCSISQSNSSVRNSGQPFRSHRDGKIPQRPDAAIIIAAAVPDLIHTTPPHPSSSITRQDHPKSPPSSHHHTQQHTQRRTTARHVYRPQVRLTSQTHALGPERAGAGNVGSRCDRLCCG</sequence>
<feature type="compositionally biased region" description="Basic residues" evidence="1">
    <location>
        <begin position="141"/>
        <end position="159"/>
    </location>
</feature>
<evidence type="ECO:0000256" key="1">
    <source>
        <dbReference type="SAM" id="MobiDB-lite"/>
    </source>
</evidence>
<evidence type="ECO:0000313" key="4">
    <source>
        <dbReference type="Proteomes" id="UP000799424"/>
    </source>
</evidence>
<gene>
    <name evidence="3" type="ORF">CC86DRAFT_134499</name>
</gene>
<dbReference type="AlphaFoldDB" id="A0A6A7ADV5"/>
<keyword evidence="2" id="KW-0812">Transmembrane</keyword>
<keyword evidence="2" id="KW-0472">Membrane</keyword>